<dbReference type="OrthoDB" id="9783136at2"/>
<dbReference type="EMBL" id="RWJI01000001">
    <property type="protein sequence ID" value="RRQ51480.1"/>
    <property type="molecule type" value="Genomic_DNA"/>
</dbReference>
<reference evidence="1 2" key="1">
    <citation type="submission" date="2018-12" db="EMBL/GenBank/DDBJ databases">
        <authorList>
            <person name="Kim S.-J."/>
            <person name="Jung G.-Y."/>
        </authorList>
    </citation>
    <scope>NUCLEOTIDE SEQUENCE [LARGE SCALE GENOMIC DNA]</scope>
    <source>
        <strain evidence="1 2">03SU3-P</strain>
    </source>
</reference>
<evidence type="ECO:0000313" key="2">
    <source>
        <dbReference type="Proteomes" id="UP000268553"/>
    </source>
</evidence>
<dbReference type="Gene3D" id="2.60.120.620">
    <property type="entry name" value="q2cbj1_9rhob like domain"/>
    <property type="match status" value="1"/>
</dbReference>
<evidence type="ECO:0000313" key="1">
    <source>
        <dbReference type="EMBL" id="RRQ51480.1"/>
    </source>
</evidence>
<proteinExistence type="predicted"/>
<accession>A0A3R8WJL0</accession>
<dbReference type="InterPro" id="IPR011990">
    <property type="entry name" value="TPR-like_helical_dom_sf"/>
</dbReference>
<dbReference type="Gene3D" id="1.25.40.10">
    <property type="entry name" value="Tetratricopeptide repeat domain"/>
    <property type="match status" value="2"/>
</dbReference>
<dbReference type="SUPFAM" id="SSF48452">
    <property type="entry name" value="TPR-like"/>
    <property type="match status" value="1"/>
</dbReference>
<dbReference type="AlphaFoldDB" id="A0A3R8WJL0"/>
<comment type="caution">
    <text evidence="1">The sequence shown here is derived from an EMBL/GenBank/DDBJ whole genome shotgun (WGS) entry which is preliminary data.</text>
</comment>
<dbReference type="Proteomes" id="UP000268553">
    <property type="component" value="Unassembled WGS sequence"/>
</dbReference>
<name>A0A3R8WJL0_9SPHN</name>
<protein>
    <submittedName>
        <fullName evidence="1">Uncharacterized protein</fullName>
    </submittedName>
</protein>
<dbReference type="Pfam" id="PF13759">
    <property type="entry name" value="2OG-FeII_Oxy_5"/>
    <property type="match status" value="1"/>
</dbReference>
<dbReference type="InterPro" id="IPR012668">
    <property type="entry name" value="CHP02466"/>
</dbReference>
<organism evidence="1 2">
    <name type="scientific">Sphingorhabdus wooponensis</name>
    <dbReference type="NCBI Taxonomy" id="940136"/>
    <lineage>
        <taxon>Bacteria</taxon>
        <taxon>Pseudomonadati</taxon>
        <taxon>Pseudomonadota</taxon>
        <taxon>Alphaproteobacteria</taxon>
        <taxon>Sphingomonadales</taxon>
        <taxon>Sphingomonadaceae</taxon>
        <taxon>Sphingorhabdus</taxon>
    </lineage>
</organism>
<keyword evidence="2" id="KW-1185">Reference proteome</keyword>
<gene>
    <name evidence="1" type="ORF">D7D48_00825</name>
</gene>
<sequence length="586" mass="65280">MAREALDSGRGEEALEQLSLLEAAIGQHVAVIHLQALALRSLQREAEANAKFLLARRIEKPPFDPYLCANHAALQEKLGYIAEAEKSFDDAWQKAPERSDICMARLGFIHRQFGEKAAISAYNVMTAMFPESTALRHRYALFLQKIDSTAAALRETEHVLKLNPNLSGALHLKARLELDGGCGNAVASYTKAKEHDPNDLSITQGLAAAIWNRDGAVAALHFLDAQLETQPEWINGWALRARIAWQSGQAEEALSGYQRACSRLPMNDMLWMRRLEDVAKMEGSSKSIEIALQRGGLLELPPLLRGALAEITSTAGDLQNADALFDSLSENQVPHISYVRHLIRKHQYAKALELAERHAMHFNDMDSWVYVWTLWRVLADSRLEWLEAQGRLVSYVDISEFQTLQGQLVQKLKQLHAQMAQHPFDQSPRGGTQTDGHLFARTDPEIVHLRSLVHDAVKQVVADLPPVDPAHPFLSGPRQSVRYTGSWSIRLQNSGFHEAHYHSQGWMSSALYVALPDTLGTSANSAEGWLELGKPPHDLGLDLEPLALIEPKVGRLALFPSILWHGTRPFPKGERLTVAFDIKAAE</sequence>